<dbReference type="GO" id="GO:0005634">
    <property type="term" value="C:nucleus"/>
    <property type="evidence" value="ECO:0007669"/>
    <property type="project" value="UniProtKB-SubCell"/>
</dbReference>
<dbReference type="PANTHER" id="PTHR45843">
    <property type="entry name" value="PEPTIDYL-PROLYL CIS-TRANS ISOMERASE-LIKE 4"/>
    <property type="match status" value="1"/>
</dbReference>
<dbReference type="InterPro" id="IPR002130">
    <property type="entry name" value="Cyclophilin-type_PPIase_dom"/>
</dbReference>
<dbReference type="SUPFAM" id="SSF50891">
    <property type="entry name" value="Cyclophilin-like"/>
    <property type="match status" value="1"/>
</dbReference>
<dbReference type="InterPro" id="IPR029000">
    <property type="entry name" value="Cyclophilin-like_dom_sf"/>
</dbReference>
<evidence type="ECO:0000256" key="8">
    <source>
        <dbReference type="ARBA" id="ARBA00023242"/>
    </source>
</evidence>
<dbReference type="GO" id="GO:0003755">
    <property type="term" value="F:peptidyl-prolyl cis-trans isomerase activity"/>
    <property type="evidence" value="ECO:0007669"/>
    <property type="project" value="UniProtKB-UniRule"/>
</dbReference>
<reference evidence="12 13" key="1">
    <citation type="submission" date="2020-06" db="EMBL/GenBank/DDBJ databases">
        <title>The yeast mating-type switching endonuclease HO is a domesticated member of an unorthodox homing genetic element family.</title>
        <authorList>
            <person name="Coughlan A.Y."/>
            <person name="Lombardi L."/>
            <person name="Braun-Galleani S."/>
            <person name="Martos A.R."/>
            <person name="Galeote V."/>
            <person name="Bigey F."/>
            <person name="Dequin S."/>
            <person name="Byrne K.P."/>
            <person name="Wolfe K.H."/>
        </authorList>
    </citation>
    <scope>NUCLEOTIDE SEQUENCE [LARGE SCALE GENOMIC DNA]</scope>
    <source>
        <strain evidence="12 13">CBS2947</strain>
    </source>
</reference>
<evidence type="ECO:0000313" key="12">
    <source>
        <dbReference type="EMBL" id="QLQ78772.1"/>
    </source>
</evidence>
<evidence type="ECO:0000256" key="3">
    <source>
        <dbReference type="ARBA" id="ARBA00004123"/>
    </source>
</evidence>
<name>A0A7H9HR08_9SACH</name>
<comment type="similarity">
    <text evidence="4 10">Belongs to the cyclophilin-type PPIase family. PPIL4 subfamily.</text>
</comment>
<evidence type="ECO:0000256" key="10">
    <source>
        <dbReference type="RuleBase" id="RU365081"/>
    </source>
</evidence>
<evidence type="ECO:0000256" key="9">
    <source>
        <dbReference type="PROSITE-ProRule" id="PRU00176"/>
    </source>
</evidence>
<proteinExistence type="inferred from homology"/>
<feature type="domain" description="RRM" evidence="11">
    <location>
        <begin position="244"/>
        <end position="322"/>
    </location>
</feature>
<dbReference type="Gene3D" id="2.40.100.10">
    <property type="entry name" value="Cyclophilin-like"/>
    <property type="match status" value="1"/>
</dbReference>
<keyword evidence="5 9" id="KW-0694">RNA-binding</keyword>
<comment type="catalytic activity">
    <reaction evidence="1 10">
        <text>[protein]-peptidylproline (omega=180) = [protein]-peptidylproline (omega=0)</text>
        <dbReference type="Rhea" id="RHEA:16237"/>
        <dbReference type="Rhea" id="RHEA-COMP:10747"/>
        <dbReference type="Rhea" id="RHEA-COMP:10748"/>
        <dbReference type="ChEBI" id="CHEBI:83833"/>
        <dbReference type="ChEBI" id="CHEBI:83834"/>
        <dbReference type="EC" id="5.2.1.8"/>
    </reaction>
</comment>
<keyword evidence="6 10" id="KW-0697">Rotamase</keyword>
<dbReference type="InterPro" id="IPR000504">
    <property type="entry name" value="RRM_dom"/>
</dbReference>
<dbReference type="Proteomes" id="UP000510647">
    <property type="component" value="Chromosome 2"/>
</dbReference>
<protein>
    <recommendedName>
        <fullName evidence="10">Peptidyl-prolyl cis-trans isomerase</fullName>
        <shortName evidence="10">PPIase</shortName>
        <ecNumber evidence="10">5.2.1.8</ecNumber>
    </recommendedName>
</protein>
<dbReference type="Pfam" id="PF00076">
    <property type="entry name" value="RRM_1"/>
    <property type="match status" value="1"/>
</dbReference>
<dbReference type="AlphaFoldDB" id="A0A7H9HR08"/>
<evidence type="ECO:0000256" key="7">
    <source>
        <dbReference type="ARBA" id="ARBA00023235"/>
    </source>
</evidence>
<dbReference type="EMBL" id="CP059268">
    <property type="protein sequence ID" value="QLQ78772.1"/>
    <property type="molecule type" value="Genomic_DNA"/>
</dbReference>
<dbReference type="GO" id="GO:0003723">
    <property type="term" value="F:RNA binding"/>
    <property type="evidence" value="ECO:0007669"/>
    <property type="project" value="UniProtKB-UniRule"/>
</dbReference>
<sequence length="329" mass="37459">MSVLIETTVGEIIADLDFETFKIESYNFLKLCKCKLYEYQCLYNIKKNRSFEFGDPLIGFADRKELRVHNTSIEGILQPNDEVKPLLIRPSKEDNTPIQAQKGSLGVVVKPGDSVSLIGSRMIITLSEEPQELKNVVFFGNIIKETFSTLDRINATAIDTSGRPLVDIRIRKMHLIHDPFPDPPNFRTSNISQPFKDIRLPEDLQLAFCQDSLRQEIHIDIRRKELSLEIMGDLPGVGIKPSDKVLFICKLNPLTRAKDIATIFQRFGYVKSVEIVRDKSTGRSLGYGFIEFDTKKSCDSAYKNMDGILIDDRRIHVDFSQSLKKKQVG</sequence>
<dbReference type="InterPro" id="IPR012677">
    <property type="entry name" value="Nucleotide-bd_a/b_plait_sf"/>
</dbReference>
<keyword evidence="7 10" id="KW-0413">Isomerase</keyword>
<dbReference type="InterPro" id="IPR035542">
    <property type="entry name" value="CRIP"/>
</dbReference>
<comment type="function">
    <text evidence="2 10">PPIases accelerate the folding of proteins. It catalyzes the cis-trans isomerization of proline imidic peptide bonds in oligopeptides.</text>
</comment>
<organism evidence="12 13">
    <name type="scientific">Torulaspora globosa</name>
    <dbReference type="NCBI Taxonomy" id="48254"/>
    <lineage>
        <taxon>Eukaryota</taxon>
        <taxon>Fungi</taxon>
        <taxon>Dikarya</taxon>
        <taxon>Ascomycota</taxon>
        <taxon>Saccharomycotina</taxon>
        <taxon>Saccharomycetes</taxon>
        <taxon>Saccharomycetales</taxon>
        <taxon>Saccharomycetaceae</taxon>
        <taxon>Torulaspora</taxon>
    </lineage>
</organism>
<evidence type="ECO:0000256" key="2">
    <source>
        <dbReference type="ARBA" id="ARBA00002388"/>
    </source>
</evidence>
<evidence type="ECO:0000256" key="6">
    <source>
        <dbReference type="ARBA" id="ARBA00023110"/>
    </source>
</evidence>
<evidence type="ECO:0000256" key="5">
    <source>
        <dbReference type="ARBA" id="ARBA00022884"/>
    </source>
</evidence>
<dbReference type="EC" id="5.2.1.8" evidence="10"/>
<dbReference type="PROSITE" id="PS50102">
    <property type="entry name" value="RRM"/>
    <property type="match status" value="1"/>
</dbReference>
<dbReference type="PANTHER" id="PTHR45843:SF1">
    <property type="entry name" value="PEPTIDYL-PROLYL CIS-TRANS ISOMERASE-LIKE 4"/>
    <property type="match status" value="1"/>
</dbReference>
<dbReference type="SUPFAM" id="SSF54928">
    <property type="entry name" value="RNA-binding domain, RBD"/>
    <property type="match status" value="1"/>
</dbReference>
<accession>A0A7H9HR08</accession>
<dbReference type="SMART" id="SM00360">
    <property type="entry name" value="RRM"/>
    <property type="match status" value="1"/>
</dbReference>
<evidence type="ECO:0000259" key="11">
    <source>
        <dbReference type="PROSITE" id="PS50102"/>
    </source>
</evidence>
<evidence type="ECO:0000256" key="4">
    <source>
        <dbReference type="ARBA" id="ARBA00010739"/>
    </source>
</evidence>
<keyword evidence="13" id="KW-1185">Reference proteome</keyword>
<gene>
    <name evidence="12" type="ORF">HG537_0B01210</name>
</gene>
<dbReference type="InterPro" id="IPR035979">
    <property type="entry name" value="RBD_domain_sf"/>
</dbReference>
<dbReference type="OrthoDB" id="2083at2759"/>
<dbReference type="Gene3D" id="3.30.70.330">
    <property type="match status" value="1"/>
</dbReference>
<evidence type="ECO:0000313" key="13">
    <source>
        <dbReference type="Proteomes" id="UP000510647"/>
    </source>
</evidence>
<keyword evidence="8 10" id="KW-0539">Nucleus</keyword>
<dbReference type="CDD" id="cd12235">
    <property type="entry name" value="RRM_PPIL4"/>
    <property type="match status" value="1"/>
</dbReference>
<dbReference type="Pfam" id="PF00160">
    <property type="entry name" value="Pro_isomerase"/>
    <property type="match status" value="1"/>
</dbReference>
<comment type="subcellular location">
    <subcellularLocation>
        <location evidence="3 10">Nucleus</location>
    </subcellularLocation>
</comment>
<evidence type="ECO:0000256" key="1">
    <source>
        <dbReference type="ARBA" id="ARBA00000971"/>
    </source>
</evidence>